<dbReference type="Proteomes" id="UP000594195">
    <property type="component" value="Chromosome"/>
</dbReference>
<dbReference type="KEGG" id="kfa:Q73A0000_04735"/>
<dbReference type="PANTHER" id="PTHR41386:SF1">
    <property type="entry name" value="MEMBRANE PROTEIN"/>
    <property type="match status" value="1"/>
</dbReference>
<evidence type="ECO:0000256" key="1">
    <source>
        <dbReference type="SAM" id="Phobius"/>
    </source>
</evidence>
<dbReference type="Pfam" id="PF06210">
    <property type="entry name" value="DUF1003"/>
    <property type="match status" value="1"/>
</dbReference>
<dbReference type="RefSeq" id="WP_193812934.1">
    <property type="nucleotide sequence ID" value="NZ_CP040442.1"/>
</dbReference>
<sequence length="187" mass="22041">MKNKKYVLDLLKSEDEQLHKMHDIIEKAITEETLITTTIQDTDEERTYGEKLSDRVAELGGSWKFIIIFGVLLMIWIFYNTEIKHNKSFDPYPYILLNLILSCIAAIQAPIIMMSQNRKEVKDRKRAINDYMINLKSEIEIRNLHEKVDLSIIDQYKHLCDIQQKQLELLEELNKKVKMLSKPTNNS</sequence>
<proteinExistence type="predicted"/>
<keyword evidence="3" id="KW-1185">Reference proteome</keyword>
<dbReference type="EMBL" id="CP040442">
    <property type="protein sequence ID" value="QOW09719.1"/>
    <property type="molecule type" value="Genomic_DNA"/>
</dbReference>
<evidence type="ECO:0000313" key="3">
    <source>
        <dbReference type="Proteomes" id="UP000594195"/>
    </source>
</evidence>
<gene>
    <name evidence="2" type="ORF">Q73A0000_04735</name>
</gene>
<dbReference type="InterPro" id="IPR010406">
    <property type="entry name" value="DUF1003"/>
</dbReference>
<dbReference type="AlphaFoldDB" id="A0A7M2Y7D0"/>
<feature type="transmembrane region" description="Helical" evidence="1">
    <location>
        <begin position="91"/>
        <end position="114"/>
    </location>
</feature>
<feature type="transmembrane region" description="Helical" evidence="1">
    <location>
        <begin position="61"/>
        <end position="79"/>
    </location>
</feature>
<keyword evidence="1" id="KW-0472">Membrane</keyword>
<protein>
    <submittedName>
        <fullName evidence="2">DUF1003 domain-containing protein</fullName>
    </submittedName>
</protein>
<name>A0A7M2Y7D0_9FLAO</name>
<keyword evidence="1" id="KW-0812">Transmembrane</keyword>
<reference evidence="2 3" key="1">
    <citation type="submission" date="2019-05" db="EMBL/GenBank/DDBJ databases">
        <title>Chryseobacterium sp. isolated from King George Island, maritime Antarctica.</title>
        <authorList>
            <person name="Peng X."/>
        </authorList>
    </citation>
    <scope>NUCLEOTIDE SEQUENCE [LARGE SCALE GENOMIC DNA]</scope>
    <source>
        <strain evidence="2 3">7-3A</strain>
    </source>
</reference>
<organism evidence="2 3">
    <name type="scientific">Kaistella flava</name>
    <name type="common">ex Peng et al. 2021</name>
    <dbReference type="NCBI Taxonomy" id="2038776"/>
    <lineage>
        <taxon>Bacteria</taxon>
        <taxon>Pseudomonadati</taxon>
        <taxon>Bacteroidota</taxon>
        <taxon>Flavobacteriia</taxon>
        <taxon>Flavobacteriales</taxon>
        <taxon>Weeksellaceae</taxon>
        <taxon>Chryseobacterium group</taxon>
        <taxon>Kaistella</taxon>
    </lineage>
</organism>
<dbReference type="PANTHER" id="PTHR41386">
    <property type="entry name" value="INTEGRAL MEMBRANE PROTEIN-RELATED"/>
    <property type="match status" value="1"/>
</dbReference>
<keyword evidence="1" id="KW-1133">Transmembrane helix</keyword>
<evidence type="ECO:0000313" key="2">
    <source>
        <dbReference type="EMBL" id="QOW09719.1"/>
    </source>
</evidence>
<accession>A0A7M2Y7D0</accession>